<accession>A0A8J8JSJ0</accession>
<dbReference type="EMBL" id="WHPF01000001">
    <property type="protein sequence ID" value="NNV54125.1"/>
    <property type="molecule type" value="Genomic_DNA"/>
</dbReference>
<dbReference type="InterPro" id="IPR001279">
    <property type="entry name" value="Metallo-B-lactamas"/>
</dbReference>
<dbReference type="Proteomes" id="UP000598971">
    <property type="component" value="Unassembled WGS sequence"/>
</dbReference>
<reference evidence="6" key="1">
    <citation type="submission" date="2019-10" db="EMBL/GenBank/DDBJ databases">
        <title>Draft genome sequence of Panacibacter sp. KCS-6.</title>
        <authorList>
            <person name="Yim K.J."/>
        </authorList>
    </citation>
    <scope>NUCLEOTIDE SEQUENCE</scope>
    <source>
        <strain evidence="6">KCS-6</strain>
    </source>
</reference>
<dbReference type="PANTHER" id="PTHR42978:SF6">
    <property type="entry name" value="QUORUM-QUENCHING LACTONASE YTNP-RELATED"/>
    <property type="match status" value="1"/>
</dbReference>
<evidence type="ECO:0000313" key="6">
    <source>
        <dbReference type="EMBL" id="NNV54125.1"/>
    </source>
</evidence>
<keyword evidence="7" id="KW-1185">Reference proteome</keyword>
<dbReference type="GO" id="GO:0016787">
    <property type="term" value="F:hydrolase activity"/>
    <property type="evidence" value="ECO:0007669"/>
    <property type="project" value="UniProtKB-KW"/>
</dbReference>
<protein>
    <submittedName>
        <fullName evidence="6">MBL fold metallo-hydrolase</fullName>
    </submittedName>
</protein>
<name>A0A8J8JSJ0_9BACT</name>
<comment type="similarity">
    <text evidence="1">Belongs to the metallo-beta-lactamase superfamily.</text>
</comment>
<dbReference type="SMART" id="SM00849">
    <property type="entry name" value="Lactamase_B"/>
    <property type="match status" value="1"/>
</dbReference>
<keyword evidence="3" id="KW-0378">Hydrolase</keyword>
<dbReference type="InterPro" id="IPR051013">
    <property type="entry name" value="MBL_superfamily_lactonases"/>
</dbReference>
<proteinExistence type="inferred from homology"/>
<dbReference type="InterPro" id="IPR036866">
    <property type="entry name" value="RibonucZ/Hydroxyglut_hydro"/>
</dbReference>
<dbReference type="Gene3D" id="3.60.15.10">
    <property type="entry name" value="Ribonuclease Z/Hydroxyacylglutathione hydrolase-like"/>
    <property type="match status" value="1"/>
</dbReference>
<dbReference type="Pfam" id="PF00753">
    <property type="entry name" value="Lactamase_B"/>
    <property type="match status" value="1"/>
</dbReference>
<evidence type="ECO:0000256" key="4">
    <source>
        <dbReference type="ARBA" id="ARBA00022833"/>
    </source>
</evidence>
<evidence type="ECO:0000313" key="7">
    <source>
        <dbReference type="Proteomes" id="UP000598971"/>
    </source>
</evidence>
<dbReference type="RefSeq" id="WP_171606032.1">
    <property type="nucleotide sequence ID" value="NZ_WHPF01000001.1"/>
</dbReference>
<comment type="caution">
    <text evidence="6">The sequence shown here is derived from an EMBL/GenBank/DDBJ whole genome shotgun (WGS) entry which is preliminary data.</text>
</comment>
<dbReference type="GO" id="GO:0046872">
    <property type="term" value="F:metal ion binding"/>
    <property type="evidence" value="ECO:0007669"/>
    <property type="project" value="UniProtKB-KW"/>
</dbReference>
<feature type="domain" description="Metallo-beta-lactamase" evidence="5">
    <location>
        <begin position="40"/>
        <end position="236"/>
    </location>
</feature>
<keyword evidence="4" id="KW-0862">Zinc</keyword>
<keyword evidence="2" id="KW-0479">Metal-binding</keyword>
<gene>
    <name evidence="6" type="ORF">GD597_01550</name>
</gene>
<sequence length="248" mass="28558">MQIIPLSEGVFTIDKTKIFVPFNLATDDLQQRAVGSLLVEVQPFVVKTEKDILLLDAGLGFSTNGQLQLYANLQANGIAPGDITKVLMTHLHKDHAGGISIKDKLGNYHLAFPNARYYVQQKELEYAMDIGFPSYMAEEISVLENNKQVVYLNGDGIIDDYIHYHITGAHSKYHQVYWIKENNETIFFGGDDAPQLQQMKNKFIAKYDFDGKKCMELRQLWWQQGKEQGWTFLFYHDVKTPYFTFEKE</sequence>
<evidence type="ECO:0000256" key="3">
    <source>
        <dbReference type="ARBA" id="ARBA00022801"/>
    </source>
</evidence>
<evidence type="ECO:0000259" key="5">
    <source>
        <dbReference type="SMART" id="SM00849"/>
    </source>
</evidence>
<evidence type="ECO:0000256" key="1">
    <source>
        <dbReference type="ARBA" id="ARBA00007749"/>
    </source>
</evidence>
<dbReference type="AlphaFoldDB" id="A0A8J8JSJ0"/>
<organism evidence="6 7">
    <name type="scientific">Limnovirga soli</name>
    <dbReference type="NCBI Taxonomy" id="2656915"/>
    <lineage>
        <taxon>Bacteria</taxon>
        <taxon>Pseudomonadati</taxon>
        <taxon>Bacteroidota</taxon>
        <taxon>Chitinophagia</taxon>
        <taxon>Chitinophagales</taxon>
        <taxon>Chitinophagaceae</taxon>
        <taxon>Limnovirga</taxon>
    </lineage>
</organism>
<evidence type="ECO:0000256" key="2">
    <source>
        <dbReference type="ARBA" id="ARBA00022723"/>
    </source>
</evidence>
<dbReference type="PANTHER" id="PTHR42978">
    <property type="entry name" value="QUORUM-QUENCHING LACTONASE YTNP-RELATED-RELATED"/>
    <property type="match status" value="1"/>
</dbReference>
<dbReference type="SUPFAM" id="SSF56281">
    <property type="entry name" value="Metallo-hydrolase/oxidoreductase"/>
    <property type="match status" value="1"/>
</dbReference>